<keyword evidence="2" id="KW-1185">Reference proteome</keyword>
<accession>A0A183URQ2</accession>
<dbReference type="EMBL" id="UYWY01020765">
    <property type="protein sequence ID" value="VDM42493.1"/>
    <property type="molecule type" value="Genomic_DNA"/>
</dbReference>
<dbReference type="AlphaFoldDB" id="A0A183URQ2"/>
<evidence type="ECO:0000313" key="3">
    <source>
        <dbReference type="WBParaSite" id="TCNE_0001117201-mRNA-1"/>
    </source>
</evidence>
<dbReference type="WBParaSite" id="TCNE_0001117201-mRNA-1">
    <property type="protein sequence ID" value="TCNE_0001117201-mRNA-1"/>
    <property type="gene ID" value="TCNE_0001117201"/>
</dbReference>
<protein>
    <submittedName>
        <fullName evidence="1 3">Uncharacterized protein</fullName>
    </submittedName>
</protein>
<reference evidence="1 2" key="2">
    <citation type="submission" date="2018-11" db="EMBL/GenBank/DDBJ databases">
        <authorList>
            <consortium name="Pathogen Informatics"/>
        </authorList>
    </citation>
    <scope>NUCLEOTIDE SEQUENCE [LARGE SCALE GENOMIC DNA]</scope>
</reference>
<evidence type="ECO:0000313" key="2">
    <source>
        <dbReference type="Proteomes" id="UP000050794"/>
    </source>
</evidence>
<gene>
    <name evidence="1" type="ORF">TCNE_LOCUS11172</name>
</gene>
<sequence>MNCALVSRINCGGRECPVPGTSKSKFGSHVQLRDDWPARRGFTAIVPATFDIVYIHASRSSSSSSSSSSVAACTSSNSVASRRVKSDERKWTSSVRVSCCAAMCVCAVQRSEKRASKNACKSEREFAEGTYVLWRVLDAERASRLADPPGWCTISRERFAGQTRQFCVAPR</sequence>
<evidence type="ECO:0000313" key="1">
    <source>
        <dbReference type="EMBL" id="VDM42493.1"/>
    </source>
</evidence>
<name>A0A183URQ2_TOXCA</name>
<proteinExistence type="predicted"/>
<dbReference type="Proteomes" id="UP000050794">
    <property type="component" value="Unassembled WGS sequence"/>
</dbReference>
<reference evidence="3" key="1">
    <citation type="submission" date="2016-06" db="UniProtKB">
        <authorList>
            <consortium name="WormBaseParasite"/>
        </authorList>
    </citation>
    <scope>IDENTIFICATION</scope>
</reference>
<organism evidence="2 3">
    <name type="scientific">Toxocara canis</name>
    <name type="common">Canine roundworm</name>
    <dbReference type="NCBI Taxonomy" id="6265"/>
    <lineage>
        <taxon>Eukaryota</taxon>
        <taxon>Metazoa</taxon>
        <taxon>Ecdysozoa</taxon>
        <taxon>Nematoda</taxon>
        <taxon>Chromadorea</taxon>
        <taxon>Rhabditida</taxon>
        <taxon>Spirurina</taxon>
        <taxon>Ascaridomorpha</taxon>
        <taxon>Ascaridoidea</taxon>
        <taxon>Toxocaridae</taxon>
        <taxon>Toxocara</taxon>
    </lineage>
</organism>